<evidence type="ECO:0000256" key="7">
    <source>
        <dbReference type="SAM" id="Phobius"/>
    </source>
</evidence>
<evidence type="ECO:0000313" key="9">
    <source>
        <dbReference type="Proteomes" id="UP000030023"/>
    </source>
</evidence>
<keyword evidence="2" id="KW-0813">Transport</keyword>
<dbReference type="PANTHER" id="PTHR30193:SF37">
    <property type="entry name" value="INNER MEMBRANE ABC TRANSPORTER PERMEASE PROTEIN YCJO"/>
    <property type="match status" value="1"/>
</dbReference>
<evidence type="ECO:0000256" key="1">
    <source>
        <dbReference type="ARBA" id="ARBA00004651"/>
    </source>
</evidence>
<keyword evidence="6 7" id="KW-0472">Membrane</keyword>
<dbReference type="SUPFAM" id="SSF161098">
    <property type="entry name" value="MetI-like"/>
    <property type="match status" value="1"/>
</dbReference>
<evidence type="ECO:0000256" key="2">
    <source>
        <dbReference type="ARBA" id="ARBA00022448"/>
    </source>
</evidence>
<keyword evidence="9" id="KW-1185">Reference proteome</keyword>
<keyword evidence="3" id="KW-1003">Cell membrane</keyword>
<dbReference type="InterPro" id="IPR051393">
    <property type="entry name" value="ABC_transporter_permease"/>
</dbReference>
<keyword evidence="4 7" id="KW-0812">Transmembrane</keyword>
<feature type="transmembrane region" description="Helical" evidence="7">
    <location>
        <begin position="12"/>
        <end position="36"/>
    </location>
</feature>
<accession>A0ABR4XU24</accession>
<dbReference type="PANTHER" id="PTHR30193">
    <property type="entry name" value="ABC TRANSPORTER PERMEASE PROTEIN"/>
    <property type="match status" value="1"/>
</dbReference>
<proteinExistence type="predicted"/>
<evidence type="ECO:0000313" key="8">
    <source>
        <dbReference type="EMBL" id="KGO32541.1"/>
    </source>
</evidence>
<keyword evidence="5 7" id="KW-1133">Transmembrane helix</keyword>
<evidence type="ECO:0000256" key="6">
    <source>
        <dbReference type="ARBA" id="ARBA00023136"/>
    </source>
</evidence>
<feature type="transmembrane region" description="Helical" evidence="7">
    <location>
        <begin position="77"/>
        <end position="98"/>
    </location>
</feature>
<comment type="caution">
    <text evidence="8">The sequence shown here is derived from an EMBL/GenBank/DDBJ whole genome shotgun (WGS) entry which is preliminary data.</text>
</comment>
<name>A0ABR4XU24_9LACO</name>
<sequence length="107" mass="11704">MHKSLKAKIIPYTFIGPAIILLIIFSIIPILVSLIISFTDLNITGLGNWSTVKFIGWSNFSNLFSDPDFLQSVGNTVYYVVIGVPLVVILSLTAALLINYGKIDSSN</sequence>
<dbReference type="InterPro" id="IPR035906">
    <property type="entry name" value="MetI-like_sf"/>
</dbReference>
<protein>
    <recommendedName>
        <fullName evidence="10">Sugar ABC transporter permease</fullName>
    </recommendedName>
</protein>
<dbReference type="Gene3D" id="1.10.3720.10">
    <property type="entry name" value="MetI-like"/>
    <property type="match status" value="1"/>
</dbReference>
<dbReference type="Proteomes" id="UP000030023">
    <property type="component" value="Unassembled WGS sequence"/>
</dbReference>
<organism evidence="8 9">
    <name type="scientific">Oenococcus alcoholitolerans</name>
    <dbReference type="NCBI Taxonomy" id="931074"/>
    <lineage>
        <taxon>Bacteria</taxon>
        <taxon>Bacillati</taxon>
        <taxon>Bacillota</taxon>
        <taxon>Bacilli</taxon>
        <taxon>Lactobacillales</taxon>
        <taxon>Lactobacillaceae</taxon>
        <taxon>Oenococcus</taxon>
    </lineage>
</organism>
<comment type="subcellular location">
    <subcellularLocation>
        <location evidence="1">Cell membrane</location>
        <topology evidence="1">Multi-pass membrane protein</topology>
    </subcellularLocation>
</comment>
<evidence type="ECO:0000256" key="5">
    <source>
        <dbReference type="ARBA" id="ARBA00022989"/>
    </source>
</evidence>
<evidence type="ECO:0000256" key="4">
    <source>
        <dbReference type="ARBA" id="ARBA00022692"/>
    </source>
</evidence>
<evidence type="ECO:0000256" key="3">
    <source>
        <dbReference type="ARBA" id="ARBA00022475"/>
    </source>
</evidence>
<evidence type="ECO:0008006" key="10">
    <source>
        <dbReference type="Google" id="ProtNLM"/>
    </source>
</evidence>
<dbReference type="EMBL" id="AXCV01000007">
    <property type="protein sequence ID" value="KGO32541.1"/>
    <property type="molecule type" value="Genomic_DNA"/>
</dbReference>
<gene>
    <name evidence="8" type="ORF">Q757_00445</name>
</gene>
<reference evidence="8 9" key="1">
    <citation type="journal article" date="2014" name="Antonie Van Leeuwenhoek">
        <title>Oenococcus alcoholitolerans sp. nov., a lactic acid bacteria isolated from cachaca and ethanol fermentation processes.</title>
        <authorList>
            <person name="Badotti F."/>
            <person name="Moreira A.P."/>
            <person name="Tonon L.A."/>
            <person name="de Lucena B.T."/>
            <person name="Gomes Fde C."/>
            <person name="Kruger R."/>
            <person name="Thompson C.C."/>
            <person name="de Morais M.A.Jr."/>
            <person name="Rosa C.A."/>
            <person name="Thompson F.L."/>
        </authorList>
    </citation>
    <scope>NUCLEOTIDE SEQUENCE [LARGE SCALE GENOMIC DNA]</scope>
    <source>
        <strain evidence="8 9">UFRJ-M7.2.18</strain>
    </source>
</reference>